<keyword evidence="1" id="KW-0378">Hydrolase</keyword>
<evidence type="ECO:0000259" key="2">
    <source>
        <dbReference type="Pfam" id="PF20434"/>
    </source>
</evidence>
<geneLocation type="plasmid" evidence="3">
    <name>p-HB236076</name>
</geneLocation>
<proteinExistence type="predicted"/>
<dbReference type="GO" id="GO:0016787">
    <property type="term" value="F:hydrolase activity"/>
    <property type="evidence" value="ECO:0007669"/>
    <property type="project" value="UniProtKB-KW"/>
</dbReference>
<protein>
    <submittedName>
        <fullName evidence="3">Prolyl oligopeptidase family serine peptidase</fullName>
    </submittedName>
</protein>
<dbReference type="PANTHER" id="PTHR48081">
    <property type="entry name" value="AB HYDROLASE SUPERFAMILY PROTEIN C4A8.06C"/>
    <property type="match status" value="1"/>
</dbReference>
<dbReference type="KEGG" id="vih:AB0763_16635"/>
<evidence type="ECO:0000256" key="1">
    <source>
        <dbReference type="ARBA" id="ARBA00022801"/>
    </source>
</evidence>
<feature type="domain" description="BD-FAE-like" evidence="2">
    <location>
        <begin position="87"/>
        <end position="290"/>
    </location>
</feature>
<dbReference type="InterPro" id="IPR049492">
    <property type="entry name" value="BD-FAE-like_dom"/>
</dbReference>
<sequence>MTRLWFNTLDDGETQLYLCFGVNYPSYFYQQDAMMPNPILTAFFVTFATALAGCSALTGSSSQPQSIEYKTTSDGQALEVELLPAVNHQTQGPLVVWVNNESQYLQSTGEALDFSPLFDALTQQGYPIAKVDYRYGYDALFPIPVVDVNDAINHVLKQAKTLGIDREKVVLMGAGSGAYLASLLTTANNDPDASFFLAGKAPRYQVVAAVDYYGVMDLPSLKGRSEKVDFDAPNSEQAQLLGVSPRLNPELAKQASVTHYLDWHTPPMMILHGDKDQVVPVSQSQLFSALLSKNGVVHRSIYIEGAGHHDPAFVSDEYIDKVGQFLSQYAPLSVTK</sequence>
<dbReference type="InterPro" id="IPR050300">
    <property type="entry name" value="GDXG_lipolytic_enzyme"/>
</dbReference>
<organism evidence="3">
    <name type="scientific">Vibrio sp. HB236076</name>
    <dbReference type="NCBI Taxonomy" id="3232307"/>
    <lineage>
        <taxon>Bacteria</taxon>
        <taxon>Pseudomonadati</taxon>
        <taxon>Pseudomonadota</taxon>
        <taxon>Gammaproteobacteria</taxon>
        <taxon>Vibrionales</taxon>
        <taxon>Vibrionaceae</taxon>
        <taxon>Vibrio</taxon>
    </lineage>
</organism>
<dbReference type="SUPFAM" id="SSF53474">
    <property type="entry name" value="alpha/beta-Hydrolases"/>
    <property type="match status" value="1"/>
</dbReference>
<name>A0AB39HK48_9VIBR</name>
<dbReference type="AlphaFoldDB" id="A0AB39HK48"/>
<dbReference type="RefSeq" id="WP_306099572.1">
    <property type="nucleotide sequence ID" value="NZ_CP162602.1"/>
</dbReference>
<accession>A0AB39HK48</accession>
<dbReference type="EMBL" id="CP162602">
    <property type="protein sequence ID" value="XDK26661.1"/>
    <property type="molecule type" value="Genomic_DNA"/>
</dbReference>
<keyword evidence="3" id="KW-0614">Plasmid</keyword>
<dbReference type="Gene3D" id="3.40.50.1820">
    <property type="entry name" value="alpha/beta hydrolase"/>
    <property type="match status" value="1"/>
</dbReference>
<evidence type="ECO:0000313" key="3">
    <source>
        <dbReference type="EMBL" id="XDK26661.1"/>
    </source>
</evidence>
<dbReference type="PANTHER" id="PTHR48081:SF13">
    <property type="entry name" value="ALPHA_BETA HYDROLASE"/>
    <property type="match status" value="1"/>
</dbReference>
<dbReference type="Pfam" id="PF20434">
    <property type="entry name" value="BD-FAE"/>
    <property type="match status" value="1"/>
</dbReference>
<reference evidence="3" key="1">
    <citation type="submission" date="2024-07" db="EMBL/GenBank/DDBJ databases">
        <title>Genome Analysis of a Potential Novel Vibrio Species Secreting pH- and Thermo-stable Alginate Lyase and its Application in Producing Alginate Oligosaccharides.</title>
        <authorList>
            <person name="Huang H."/>
            <person name="Bao K."/>
        </authorList>
    </citation>
    <scope>NUCLEOTIDE SEQUENCE</scope>
    <source>
        <strain evidence="3">HB236076</strain>
        <plasmid evidence="3">p-HB236076</plasmid>
    </source>
</reference>
<gene>
    <name evidence="3" type="ORF">AB0763_16635</name>
</gene>
<dbReference type="InterPro" id="IPR029058">
    <property type="entry name" value="AB_hydrolase_fold"/>
</dbReference>